<sequence length="137" mass="15759">MNRLYCEECQFTFENVNAFKSHICSRIANNVSQGNGCYEFSIPGREAEHLNSEERIRELELSKSRILSTTTWTGDDVFRNLNDIFSSPLKTLLQLSRNLTSATNVSTNTFIIPNSNHHPFHWKQIREAIKQPKTADP</sequence>
<evidence type="ECO:0000313" key="1">
    <source>
        <dbReference type="EMBL" id="GFY68762.1"/>
    </source>
</evidence>
<dbReference type="AlphaFoldDB" id="A0A8X6YDN6"/>
<accession>A0A8X6YDN6</accession>
<evidence type="ECO:0000313" key="2">
    <source>
        <dbReference type="Proteomes" id="UP000886998"/>
    </source>
</evidence>
<dbReference type="Proteomes" id="UP000886998">
    <property type="component" value="Unassembled WGS sequence"/>
</dbReference>
<name>A0A8X6YDN6_9ARAC</name>
<organism evidence="1 2">
    <name type="scientific">Trichonephila inaurata madagascariensis</name>
    <dbReference type="NCBI Taxonomy" id="2747483"/>
    <lineage>
        <taxon>Eukaryota</taxon>
        <taxon>Metazoa</taxon>
        <taxon>Ecdysozoa</taxon>
        <taxon>Arthropoda</taxon>
        <taxon>Chelicerata</taxon>
        <taxon>Arachnida</taxon>
        <taxon>Araneae</taxon>
        <taxon>Araneomorphae</taxon>
        <taxon>Entelegynae</taxon>
        <taxon>Araneoidea</taxon>
        <taxon>Nephilidae</taxon>
        <taxon>Trichonephila</taxon>
        <taxon>Trichonephila inaurata</taxon>
    </lineage>
</organism>
<comment type="caution">
    <text evidence="1">The sequence shown here is derived from an EMBL/GenBank/DDBJ whole genome shotgun (WGS) entry which is preliminary data.</text>
</comment>
<gene>
    <name evidence="1" type="ORF">TNIN_298301</name>
</gene>
<dbReference type="EMBL" id="BMAV01017234">
    <property type="protein sequence ID" value="GFY68762.1"/>
    <property type="molecule type" value="Genomic_DNA"/>
</dbReference>
<protein>
    <submittedName>
        <fullName evidence="1">Uncharacterized protein</fullName>
    </submittedName>
</protein>
<proteinExistence type="predicted"/>
<reference evidence="1" key="1">
    <citation type="submission" date="2020-08" db="EMBL/GenBank/DDBJ databases">
        <title>Multicomponent nature underlies the extraordinary mechanical properties of spider dragline silk.</title>
        <authorList>
            <person name="Kono N."/>
            <person name="Nakamura H."/>
            <person name="Mori M."/>
            <person name="Yoshida Y."/>
            <person name="Ohtoshi R."/>
            <person name="Malay A.D."/>
            <person name="Moran D.A.P."/>
            <person name="Tomita M."/>
            <person name="Numata K."/>
            <person name="Arakawa K."/>
        </authorList>
    </citation>
    <scope>NUCLEOTIDE SEQUENCE</scope>
</reference>
<keyword evidence="2" id="KW-1185">Reference proteome</keyword>